<reference evidence="1 2" key="1">
    <citation type="submission" date="2020-08" db="EMBL/GenBank/DDBJ databases">
        <title>Sequencing the genomes of 1000 actinobacteria strains.</title>
        <authorList>
            <person name="Klenk H.-P."/>
        </authorList>
    </citation>
    <scope>NUCLEOTIDE SEQUENCE [LARGE SCALE GENOMIC DNA]</scope>
    <source>
        <strain evidence="1 2">DSM 105498</strain>
    </source>
</reference>
<dbReference type="RefSeq" id="WP_183591102.1">
    <property type="nucleotide sequence ID" value="NZ_JACHWR010000001.1"/>
</dbReference>
<accession>A0A7W4VT50</accession>
<protein>
    <submittedName>
        <fullName evidence="1">Uncharacterized protein</fullName>
    </submittedName>
</protein>
<gene>
    <name evidence="1" type="ORF">FHU40_000976</name>
</gene>
<organism evidence="1 2">
    <name type="scientific">Nocardioides soli</name>
    <dbReference type="NCBI Taxonomy" id="1036020"/>
    <lineage>
        <taxon>Bacteria</taxon>
        <taxon>Bacillati</taxon>
        <taxon>Actinomycetota</taxon>
        <taxon>Actinomycetes</taxon>
        <taxon>Propionibacteriales</taxon>
        <taxon>Nocardioidaceae</taxon>
        <taxon>Nocardioides</taxon>
    </lineage>
</organism>
<evidence type="ECO:0000313" key="2">
    <source>
        <dbReference type="Proteomes" id="UP000589626"/>
    </source>
</evidence>
<name>A0A7W4VT50_9ACTN</name>
<sequence length="153" mass="16578">MSETSTTITQAAALRAAADFIDTHPGLPLPFATSYSTGRVKLNYFLHINDFGGLAEQKATAAAIVRAVGGDWDKQPWGDEFRFTASLDALTFEVQVKREAVCERVVTGTETVTVPAVEAQEAQPERTEVVEVVEWHCQPLLADEPVDAEAVSS</sequence>
<dbReference type="Proteomes" id="UP000589626">
    <property type="component" value="Unassembled WGS sequence"/>
</dbReference>
<dbReference type="AlphaFoldDB" id="A0A7W4VT50"/>
<comment type="caution">
    <text evidence="1">The sequence shown here is derived from an EMBL/GenBank/DDBJ whole genome shotgun (WGS) entry which is preliminary data.</text>
</comment>
<dbReference type="EMBL" id="JACHWR010000001">
    <property type="protein sequence ID" value="MBB3041175.1"/>
    <property type="molecule type" value="Genomic_DNA"/>
</dbReference>
<proteinExistence type="predicted"/>
<keyword evidence="2" id="KW-1185">Reference proteome</keyword>
<evidence type="ECO:0000313" key="1">
    <source>
        <dbReference type="EMBL" id="MBB3041175.1"/>
    </source>
</evidence>